<dbReference type="InterPro" id="IPR008979">
    <property type="entry name" value="Galactose-bd-like_sf"/>
</dbReference>
<gene>
    <name evidence="8" type="ORF">ISF_09425</name>
</gene>
<dbReference type="InterPro" id="IPR036156">
    <property type="entry name" value="Beta-gal/glucu_dom_sf"/>
</dbReference>
<evidence type="ECO:0000259" key="5">
    <source>
        <dbReference type="Pfam" id="PF00703"/>
    </source>
</evidence>
<dbReference type="RefSeq" id="XP_018699771.1">
    <property type="nucleotide sequence ID" value="XM_018853027.1"/>
</dbReference>
<evidence type="ECO:0000259" key="6">
    <source>
        <dbReference type="Pfam" id="PF18368"/>
    </source>
</evidence>
<evidence type="ECO:0000256" key="1">
    <source>
        <dbReference type="ARBA" id="ARBA00007401"/>
    </source>
</evidence>
<dbReference type="InterPro" id="IPR006102">
    <property type="entry name" value="Ig-like_GH2"/>
</dbReference>
<feature type="signal peptide" evidence="4">
    <location>
        <begin position="1"/>
        <end position="20"/>
    </location>
</feature>
<proteinExistence type="inferred from homology"/>
<dbReference type="Gene3D" id="3.20.20.80">
    <property type="entry name" value="Glycosidases"/>
    <property type="match status" value="1"/>
</dbReference>
<dbReference type="GO" id="GO:0004553">
    <property type="term" value="F:hydrolase activity, hydrolyzing O-glycosyl compounds"/>
    <property type="evidence" value="ECO:0007669"/>
    <property type="project" value="InterPro"/>
</dbReference>
<feature type="domain" description="Exo-beta-D-glucosaminidase Ig-fold" evidence="6">
    <location>
        <begin position="784"/>
        <end position="891"/>
    </location>
</feature>
<feature type="domain" description="Beta-mannosidase-like galactose-binding" evidence="7">
    <location>
        <begin position="64"/>
        <end position="180"/>
    </location>
</feature>
<organism evidence="8 9">
    <name type="scientific">Cordyceps fumosorosea (strain ARSEF 2679)</name>
    <name type="common">Isaria fumosorosea</name>
    <dbReference type="NCBI Taxonomy" id="1081104"/>
    <lineage>
        <taxon>Eukaryota</taxon>
        <taxon>Fungi</taxon>
        <taxon>Dikarya</taxon>
        <taxon>Ascomycota</taxon>
        <taxon>Pezizomycotina</taxon>
        <taxon>Sordariomycetes</taxon>
        <taxon>Hypocreomycetidae</taxon>
        <taxon>Hypocreales</taxon>
        <taxon>Cordycipitaceae</taxon>
        <taxon>Cordyceps</taxon>
    </lineage>
</organism>
<comment type="caution">
    <text evidence="8">The sequence shown here is derived from an EMBL/GenBank/DDBJ whole genome shotgun (WGS) entry which is preliminary data.</text>
</comment>
<keyword evidence="3" id="KW-0326">Glycosidase</keyword>
<dbReference type="GO" id="GO:0005975">
    <property type="term" value="P:carbohydrate metabolic process"/>
    <property type="evidence" value="ECO:0007669"/>
    <property type="project" value="InterPro"/>
</dbReference>
<dbReference type="Pfam" id="PF22666">
    <property type="entry name" value="Glyco_hydro_2_N2"/>
    <property type="match status" value="1"/>
</dbReference>
<dbReference type="InterPro" id="IPR013783">
    <property type="entry name" value="Ig-like_fold"/>
</dbReference>
<dbReference type="AlphaFoldDB" id="A0A162JVI8"/>
<evidence type="ECO:0000256" key="3">
    <source>
        <dbReference type="ARBA" id="ARBA00023295"/>
    </source>
</evidence>
<dbReference type="SUPFAM" id="SSF49785">
    <property type="entry name" value="Galactose-binding domain-like"/>
    <property type="match status" value="1"/>
</dbReference>
<sequence>MIMKRSALVSLLLGCGAATAARPLLASVAGQKTAVPRWDFASTAHVGSDLPKLSEPGTLDTTASGWHHVEASRCTLMGCLLENGELDDDKLWFSDNLANFDGAQFAVPWVYRSEFALPAGEKKGRHYLLETNGISSRADIYLNGKKVADAAAQAGAYAGHVYDVTDKVAGDKNALLVRVYPTDYLYDFGVGFVDWNPYAPDNGTGIWRDVTVKQTGAVTMGPLSVVVDAPLPIGESPAKVTVRARATNLESKSVALAATASFADPDGKSVGAPRRANITLAPGESRNVELVQTIAKPQVWWPAAWGSQPLYNVTLTLSVAGSLSDSASSTFGVRTVTSALNAHNDTVFSVNGHPFPVIGSGYAADMFLRWDPARFKTIAAYMLDMGQNTIRLEGKMEQPELYDVADRIGLMVLAGWECCDKWEAWEYNHDLAVDPPPVWTDADYGIANASMAHEAAVMQAHPSTLGWLVGSDYWPDDRATDLYADALEAGSWRAPVLASASKRGFPKRLGPGGMKMDGPYDWVPPSYWFDTNGDGKGRYGAAFGFGSELGAGVGTPELGSLKKFLTEKDMQDLWQAPDKGLYHMSTKVSQFFTRRIYNEGLWKRFGAPRGLEDYLMKAQMTDYEATRAQHEAYGALWSAERPATGVVYWMLNNAWPSLHWNQFDYYMRPAGSFFGTKTGARSEHVAFDYGGGVWLIDRSLNEGGKRRVLVDVLDAKGRNVSSQTLEAETRPNASKKIGAVQGLDRKREVVFLRLRLMDGDRTLSRNVYWLGRQVDALDWKKSTWYHTPVTRYADYTALDKLAPANVSVTVGGRECKSKTEGATGRCVTLENKASVPAVFVSLNLVDEKGGDVLPVVWSDNYVTLWPGERMTLTVGQWEGRAERVEVKGYNVKATSVAFKGVTVG</sequence>
<evidence type="ECO:0000259" key="7">
    <source>
        <dbReference type="Pfam" id="PF22666"/>
    </source>
</evidence>
<evidence type="ECO:0000313" key="9">
    <source>
        <dbReference type="Proteomes" id="UP000076744"/>
    </source>
</evidence>
<dbReference type="EMBL" id="AZHB01000049">
    <property type="protein sequence ID" value="OAA49213.1"/>
    <property type="molecule type" value="Genomic_DNA"/>
</dbReference>
<evidence type="ECO:0000313" key="8">
    <source>
        <dbReference type="EMBL" id="OAA49213.1"/>
    </source>
</evidence>
<dbReference type="PANTHER" id="PTHR43536:SF1">
    <property type="entry name" value="MANNOSYLGLYCOPROTEIN ENDO-BETA-MANNOSIDASE"/>
    <property type="match status" value="1"/>
</dbReference>
<dbReference type="InterPro" id="IPR041351">
    <property type="entry name" value="Ig_GlcNase"/>
</dbReference>
<feature type="domain" description="Glycoside hydrolase family 2 immunoglobulin-like beta-sandwich" evidence="5">
    <location>
        <begin position="236"/>
        <end position="334"/>
    </location>
</feature>
<dbReference type="InterPro" id="IPR054593">
    <property type="entry name" value="Beta-mannosidase-like_N2"/>
</dbReference>
<dbReference type="Pfam" id="PF00703">
    <property type="entry name" value="Glyco_hydro_2"/>
    <property type="match status" value="1"/>
</dbReference>
<keyword evidence="4" id="KW-0732">Signal</keyword>
<dbReference type="InterPro" id="IPR017853">
    <property type="entry name" value="GH"/>
</dbReference>
<keyword evidence="2 8" id="KW-0378">Hydrolase</keyword>
<dbReference type="SUPFAM" id="SSF49303">
    <property type="entry name" value="beta-Galactosidase/glucuronidase domain"/>
    <property type="match status" value="3"/>
</dbReference>
<name>A0A162JVI8_CORFA</name>
<dbReference type="Proteomes" id="UP000076744">
    <property type="component" value="Unassembled WGS sequence"/>
</dbReference>
<accession>A0A162JVI8</accession>
<feature type="chain" id="PRO_5007836728" evidence="4">
    <location>
        <begin position="21"/>
        <end position="904"/>
    </location>
</feature>
<keyword evidence="9" id="KW-1185">Reference proteome</keyword>
<comment type="similarity">
    <text evidence="1">Belongs to the glycosyl hydrolase 2 family.</text>
</comment>
<dbReference type="STRING" id="1081104.A0A162JVI8"/>
<dbReference type="InterPro" id="IPR043534">
    <property type="entry name" value="EBDG/EBM"/>
</dbReference>
<dbReference type="PANTHER" id="PTHR43536">
    <property type="entry name" value="MANNOSYLGLYCOPROTEIN ENDO-BETA-MANNOSIDASE"/>
    <property type="match status" value="1"/>
</dbReference>
<dbReference type="Gene3D" id="2.60.120.260">
    <property type="entry name" value="Galactose-binding domain-like"/>
    <property type="match status" value="1"/>
</dbReference>
<dbReference type="OrthoDB" id="408532at2759"/>
<evidence type="ECO:0000256" key="4">
    <source>
        <dbReference type="SAM" id="SignalP"/>
    </source>
</evidence>
<dbReference type="GeneID" id="30025717"/>
<reference evidence="8 9" key="1">
    <citation type="journal article" date="2016" name="Genome Biol. Evol.">
        <title>Divergent and convergent evolution of fungal pathogenicity.</title>
        <authorList>
            <person name="Shang Y."/>
            <person name="Xiao G."/>
            <person name="Zheng P."/>
            <person name="Cen K."/>
            <person name="Zhan S."/>
            <person name="Wang C."/>
        </authorList>
    </citation>
    <scope>NUCLEOTIDE SEQUENCE [LARGE SCALE GENOMIC DNA]</scope>
    <source>
        <strain evidence="8 9">ARSEF 2679</strain>
    </source>
</reference>
<dbReference type="Gene3D" id="2.60.40.10">
    <property type="entry name" value="Immunoglobulins"/>
    <property type="match status" value="3"/>
</dbReference>
<dbReference type="SUPFAM" id="SSF51445">
    <property type="entry name" value="(Trans)glycosidases"/>
    <property type="match status" value="1"/>
</dbReference>
<dbReference type="Pfam" id="PF18368">
    <property type="entry name" value="Ig_GlcNase"/>
    <property type="match status" value="1"/>
</dbReference>
<protein>
    <submittedName>
        <fullName evidence="8">Glycoside hydrolase</fullName>
    </submittedName>
</protein>
<evidence type="ECO:0000256" key="2">
    <source>
        <dbReference type="ARBA" id="ARBA00022801"/>
    </source>
</evidence>